<evidence type="ECO:0000313" key="1">
    <source>
        <dbReference type="EMBL" id="QHT17281.1"/>
    </source>
</evidence>
<dbReference type="EMBL" id="MN739633">
    <property type="protein sequence ID" value="QHT17281.1"/>
    <property type="molecule type" value="Genomic_DNA"/>
</dbReference>
<sequence length="269" mass="32705">MSTITFSTCWYNFKAKFENQTYYNWIDNMLSNVNNYNLVIYSDEQSSQCLKKYLTNPRIKLILKSPEQFYTYKYKDYWIHNHSNNFLLQNMVDWRVNMLWSEKIHFVYETMFEKYFDTEFYGWCDIGYFRNRQEDSSKEFLVNWPSESKITTLNKNKIYYACVNNDNNYIRALMEIINDKNPSGLPTRPIPPNQVSIAGGFFVSHKDKLEWWQKTYDNKLKLYFENEYLVKDDQIIIADCVFSNLSDFCLCKEQNHKIDNWFLFQRYLS</sequence>
<accession>A0A6C0DLF9</accession>
<reference evidence="1" key="1">
    <citation type="journal article" date="2020" name="Nature">
        <title>Giant virus diversity and host interactions through global metagenomics.</title>
        <authorList>
            <person name="Schulz F."/>
            <person name="Roux S."/>
            <person name="Paez-Espino D."/>
            <person name="Jungbluth S."/>
            <person name="Walsh D.A."/>
            <person name="Denef V.J."/>
            <person name="McMahon K.D."/>
            <person name="Konstantinidis K.T."/>
            <person name="Eloe-Fadrosh E.A."/>
            <person name="Kyrpides N.C."/>
            <person name="Woyke T."/>
        </authorList>
    </citation>
    <scope>NUCLEOTIDE SEQUENCE</scope>
    <source>
        <strain evidence="1">GVMAG-M-3300023174-24</strain>
    </source>
</reference>
<proteinExistence type="predicted"/>
<evidence type="ECO:0008006" key="2">
    <source>
        <dbReference type="Google" id="ProtNLM"/>
    </source>
</evidence>
<protein>
    <recommendedName>
        <fullName evidence="2">Nucleotide-diphospho-sugar transferase domain-containing protein</fullName>
    </recommendedName>
</protein>
<organism evidence="1">
    <name type="scientific">viral metagenome</name>
    <dbReference type="NCBI Taxonomy" id="1070528"/>
    <lineage>
        <taxon>unclassified sequences</taxon>
        <taxon>metagenomes</taxon>
        <taxon>organismal metagenomes</taxon>
    </lineage>
</organism>
<name>A0A6C0DLF9_9ZZZZ</name>
<dbReference type="AlphaFoldDB" id="A0A6C0DLF9"/>